<dbReference type="EMBL" id="KV427615">
    <property type="protein sequence ID" value="KZT08427.1"/>
    <property type="molecule type" value="Genomic_DNA"/>
</dbReference>
<gene>
    <name evidence="2" type="ORF">LAESUDRAFT_649329</name>
</gene>
<dbReference type="OrthoDB" id="2801422at2759"/>
<reference evidence="2 3" key="1">
    <citation type="journal article" date="2016" name="Mol. Biol. Evol.">
        <title>Comparative Genomics of Early-Diverging Mushroom-Forming Fungi Provides Insights into the Origins of Lignocellulose Decay Capabilities.</title>
        <authorList>
            <person name="Nagy L.G."/>
            <person name="Riley R."/>
            <person name="Tritt A."/>
            <person name="Adam C."/>
            <person name="Daum C."/>
            <person name="Floudas D."/>
            <person name="Sun H."/>
            <person name="Yadav J.S."/>
            <person name="Pangilinan J."/>
            <person name="Larsson K.H."/>
            <person name="Matsuura K."/>
            <person name="Barry K."/>
            <person name="Labutti K."/>
            <person name="Kuo R."/>
            <person name="Ohm R.A."/>
            <person name="Bhattacharya S.S."/>
            <person name="Shirouzu T."/>
            <person name="Yoshinaga Y."/>
            <person name="Martin F.M."/>
            <person name="Grigoriev I.V."/>
            <person name="Hibbett D.S."/>
        </authorList>
    </citation>
    <scope>NUCLEOTIDE SEQUENCE [LARGE SCALE GENOMIC DNA]</scope>
    <source>
        <strain evidence="2 3">93-53</strain>
    </source>
</reference>
<dbReference type="RefSeq" id="XP_040766167.1">
    <property type="nucleotide sequence ID" value="XM_040904169.1"/>
</dbReference>
<dbReference type="Pfam" id="PF14214">
    <property type="entry name" value="Helitron_like_N"/>
    <property type="match status" value="1"/>
</dbReference>
<keyword evidence="3" id="KW-1185">Reference proteome</keyword>
<dbReference type="AlphaFoldDB" id="A0A165F5F9"/>
<dbReference type="Proteomes" id="UP000076871">
    <property type="component" value="Unassembled WGS sequence"/>
</dbReference>
<evidence type="ECO:0000259" key="1">
    <source>
        <dbReference type="Pfam" id="PF14214"/>
    </source>
</evidence>
<dbReference type="GeneID" id="63821199"/>
<dbReference type="STRING" id="1314785.A0A165F5F9"/>
<accession>A0A165F5F9</accession>
<evidence type="ECO:0000313" key="2">
    <source>
        <dbReference type="EMBL" id="KZT08427.1"/>
    </source>
</evidence>
<dbReference type="InParanoid" id="A0A165F5F9"/>
<name>A0A165F5F9_9APHY</name>
<sequence length="90" mass="10316">MQILRHITVDNLRQAAREEAAKMSISNRAMRLLKKHIHAVGGWVMESDQACYQLRSKIWSTSIYLSPRTLWMTINPDDLHDPNLLGSALT</sequence>
<protein>
    <recommendedName>
        <fullName evidence="1">Helitron helicase-like domain-containing protein</fullName>
    </recommendedName>
</protein>
<feature type="domain" description="Helitron helicase-like" evidence="1">
    <location>
        <begin position="5"/>
        <end position="82"/>
    </location>
</feature>
<dbReference type="InterPro" id="IPR025476">
    <property type="entry name" value="Helitron_helicase-like"/>
</dbReference>
<evidence type="ECO:0000313" key="3">
    <source>
        <dbReference type="Proteomes" id="UP000076871"/>
    </source>
</evidence>
<proteinExistence type="predicted"/>
<organism evidence="2 3">
    <name type="scientific">Laetiporus sulphureus 93-53</name>
    <dbReference type="NCBI Taxonomy" id="1314785"/>
    <lineage>
        <taxon>Eukaryota</taxon>
        <taxon>Fungi</taxon>
        <taxon>Dikarya</taxon>
        <taxon>Basidiomycota</taxon>
        <taxon>Agaricomycotina</taxon>
        <taxon>Agaricomycetes</taxon>
        <taxon>Polyporales</taxon>
        <taxon>Laetiporus</taxon>
    </lineage>
</organism>